<dbReference type="GO" id="GO:0044572">
    <property type="term" value="P:[4Fe-4S] cluster assembly"/>
    <property type="evidence" value="ECO:0007669"/>
    <property type="project" value="EnsemblFungi"/>
</dbReference>
<dbReference type="RefSeq" id="XP_020049946.1">
    <property type="nucleotide sequence ID" value="XM_020189940.1"/>
</dbReference>
<dbReference type="GO" id="GO:0046872">
    <property type="term" value="F:metal ion binding"/>
    <property type="evidence" value="ECO:0007669"/>
    <property type="project" value="UniProtKB-KW"/>
</dbReference>
<evidence type="ECO:0000256" key="1">
    <source>
        <dbReference type="ARBA" id="ARBA00022714"/>
    </source>
</evidence>
<dbReference type="GO" id="GO:0051537">
    <property type="term" value="F:2 iron, 2 sulfur cluster binding"/>
    <property type="evidence" value="ECO:0007669"/>
    <property type="project" value="UniProtKB-KW"/>
</dbReference>
<accession>A0A1D2VPW1</accession>
<dbReference type="PANTHER" id="PTHR10293">
    <property type="entry name" value="GLUTAREDOXIN FAMILY MEMBER"/>
    <property type="match status" value="1"/>
</dbReference>
<keyword evidence="2" id="KW-0479">Metal-binding</keyword>
<dbReference type="InterPro" id="IPR002109">
    <property type="entry name" value="Glutaredoxin"/>
</dbReference>
<keyword evidence="4" id="KW-0411">Iron-sulfur</keyword>
<dbReference type="GO" id="GO:0044571">
    <property type="term" value="P:[2Fe-2S] cluster assembly"/>
    <property type="evidence" value="ECO:0007669"/>
    <property type="project" value="EnsemblFungi"/>
</dbReference>
<dbReference type="PROSITE" id="PS51354">
    <property type="entry name" value="GLUTAREDOXIN_2"/>
    <property type="match status" value="1"/>
</dbReference>
<dbReference type="Gene3D" id="3.40.30.10">
    <property type="entry name" value="Glutaredoxin"/>
    <property type="match status" value="1"/>
</dbReference>
<evidence type="ECO:0000256" key="3">
    <source>
        <dbReference type="ARBA" id="ARBA00023004"/>
    </source>
</evidence>
<dbReference type="OrthoDB" id="415696at2759"/>
<dbReference type="Proteomes" id="UP000095038">
    <property type="component" value="Unassembled WGS sequence"/>
</dbReference>
<protein>
    <recommendedName>
        <fullName evidence="6">Monothiol glutaredoxin-5, mitochondrial</fullName>
    </recommendedName>
</protein>
<keyword evidence="9" id="KW-1185">Reference proteome</keyword>
<dbReference type="NCBIfam" id="TIGR00365">
    <property type="entry name" value="Grx4 family monothiol glutaredoxin"/>
    <property type="match status" value="1"/>
</dbReference>
<dbReference type="GO" id="GO:0015036">
    <property type="term" value="F:disulfide oxidoreductase activity"/>
    <property type="evidence" value="ECO:0007669"/>
    <property type="project" value="EnsemblFungi"/>
</dbReference>
<dbReference type="STRING" id="1344418.A0A1D2VPW1"/>
<feature type="domain" description="Glutaredoxin" evidence="7">
    <location>
        <begin position="53"/>
        <end position="120"/>
    </location>
</feature>
<dbReference type="FunFam" id="3.40.30.10:FF:000005">
    <property type="entry name" value="Glutaredoxin 5"/>
    <property type="match status" value="1"/>
</dbReference>
<dbReference type="SUPFAM" id="SSF52833">
    <property type="entry name" value="Thioredoxin-like"/>
    <property type="match status" value="1"/>
</dbReference>
<feature type="non-terminal residue" evidence="8">
    <location>
        <position position="152"/>
    </location>
</feature>
<dbReference type="FunCoup" id="A0A1D2VPW1">
    <property type="interactions" value="1013"/>
</dbReference>
<evidence type="ECO:0000256" key="6">
    <source>
        <dbReference type="ARBA" id="ARBA00067618"/>
    </source>
</evidence>
<proteinExistence type="predicted"/>
<evidence type="ECO:0000259" key="7">
    <source>
        <dbReference type="Pfam" id="PF00462"/>
    </source>
</evidence>
<keyword evidence="5" id="KW-0676">Redox-active center</keyword>
<dbReference type="GO" id="GO:1990229">
    <property type="term" value="C:iron-sulfur cluster assembly complex"/>
    <property type="evidence" value="ECO:0007669"/>
    <property type="project" value="EnsemblFungi"/>
</dbReference>
<gene>
    <name evidence="8" type="ORF">ASCRUDRAFT_26220</name>
</gene>
<dbReference type="GO" id="GO:0034599">
    <property type="term" value="P:cellular response to oxidative stress"/>
    <property type="evidence" value="ECO:0007669"/>
    <property type="project" value="EnsemblFungi"/>
</dbReference>
<dbReference type="GO" id="GO:0005759">
    <property type="term" value="C:mitochondrial matrix"/>
    <property type="evidence" value="ECO:0007669"/>
    <property type="project" value="EnsemblFungi"/>
</dbReference>
<dbReference type="InParanoid" id="A0A1D2VPW1"/>
<organism evidence="8 9">
    <name type="scientific">Ascoidea rubescens DSM 1968</name>
    <dbReference type="NCBI Taxonomy" id="1344418"/>
    <lineage>
        <taxon>Eukaryota</taxon>
        <taxon>Fungi</taxon>
        <taxon>Dikarya</taxon>
        <taxon>Ascomycota</taxon>
        <taxon>Saccharomycotina</taxon>
        <taxon>Saccharomycetes</taxon>
        <taxon>Ascoideaceae</taxon>
        <taxon>Ascoidea</taxon>
    </lineage>
</organism>
<dbReference type="CDD" id="cd03028">
    <property type="entry name" value="GRX_PICOT_like"/>
    <property type="match status" value="1"/>
</dbReference>
<reference evidence="9" key="1">
    <citation type="submission" date="2016-05" db="EMBL/GenBank/DDBJ databases">
        <title>Comparative genomics of biotechnologically important yeasts.</title>
        <authorList>
            <consortium name="DOE Joint Genome Institute"/>
            <person name="Riley R."/>
            <person name="Haridas S."/>
            <person name="Wolfe K.H."/>
            <person name="Lopes M.R."/>
            <person name="Hittinger C.T."/>
            <person name="Goker M."/>
            <person name="Salamov A."/>
            <person name="Wisecaver J."/>
            <person name="Long T.M."/>
            <person name="Aerts A.L."/>
            <person name="Barry K."/>
            <person name="Choi C."/>
            <person name="Clum A."/>
            <person name="Coughlan A.Y."/>
            <person name="Deshpande S."/>
            <person name="Douglass A.P."/>
            <person name="Hanson S.J."/>
            <person name="Klenk H.-P."/>
            <person name="Labutti K."/>
            <person name="Lapidus A."/>
            <person name="Lindquist E."/>
            <person name="Lipzen A."/>
            <person name="Meier-Kolthoff J.P."/>
            <person name="Ohm R.A."/>
            <person name="Otillar R.P."/>
            <person name="Pangilinan J."/>
            <person name="Peng Y."/>
            <person name="Rokas A."/>
            <person name="Rosa C.A."/>
            <person name="Scheuner C."/>
            <person name="Sibirny A.A."/>
            <person name="Slot J.C."/>
            <person name="Stielow J.B."/>
            <person name="Sun H."/>
            <person name="Kurtzman C.P."/>
            <person name="Blackwell M."/>
            <person name="Grigoriev I.V."/>
            <person name="Jeffries T.W."/>
        </authorList>
    </citation>
    <scope>NUCLEOTIDE SEQUENCE [LARGE SCALE GENOMIC DNA]</scope>
    <source>
        <strain evidence="9">DSM 1968</strain>
    </source>
</reference>
<dbReference type="InterPro" id="IPR004480">
    <property type="entry name" value="Monothiol_GRX-rel"/>
</dbReference>
<dbReference type="GeneID" id="30963576"/>
<name>A0A1D2VPW1_9ASCO</name>
<dbReference type="GO" id="GO:0006970">
    <property type="term" value="P:response to osmotic stress"/>
    <property type="evidence" value="ECO:0007669"/>
    <property type="project" value="EnsemblFungi"/>
</dbReference>
<evidence type="ECO:0000313" key="8">
    <source>
        <dbReference type="EMBL" id="ODV63639.1"/>
    </source>
</evidence>
<sequence length="152" mass="16560">MFTRAFARPAFAAPGLLRSFKQNGPLSVASSVARFLSTETKEAIEKAISSAPVVLFMKGTPNAPQCGFSRSTIVLLGRMGIDPDKFAAYNVLEDPDLREGIKEYSNWPTIPQLYLNKEFVGGCDIVTSMAQSGDLLQLLESEDVLLPDEDAE</sequence>
<evidence type="ECO:0000256" key="2">
    <source>
        <dbReference type="ARBA" id="ARBA00022723"/>
    </source>
</evidence>
<evidence type="ECO:0000313" key="9">
    <source>
        <dbReference type="Proteomes" id="UP000095038"/>
    </source>
</evidence>
<keyword evidence="1" id="KW-0001">2Fe-2S</keyword>
<dbReference type="Pfam" id="PF00462">
    <property type="entry name" value="Glutaredoxin"/>
    <property type="match status" value="1"/>
</dbReference>
<dbReference type="PANTHER" id="PTHR10293:SF16">
    <property type="entry name" value="GLUTAREDOXIN-RELATED PROTEIN 5, MITOCHONDRIAL"/>
    <property type="match status" value="1"/>
</dbReference>
<dbReference type="InterPro" id="IPR036249">
    <property type="entry name" value="Thioredoxin-like_sf"/>
</dbReference>
<evidence type="ECO:0000256" key="4">
    <source>
        <dbReference type="ARBA" id="ARBA00023014"/>
    </source>
</evidence>
<evidence type="ECO:0000256" key="5">
    <source>
        <dbReference type="ARBA" id="ARBA00023284"/>
    </source>
</evidence>
<keyword evidence="3" id="KW-0408">Iron</keyword>
<dbReference type="InterPro" id="IPR033658">
    <property type="entry name" value="GRX_PICOT-like"/>
</dbReference>
<dbReference type="AlphaFoldDB" id="A0A1D2VPW1"/>
<dbReference type="EMBL" id="KV454475">
    <property type="protein sequence ID" value="ODV63639.1"/>
    <property type="molecule type" value="Genomic_DNA"/>
</dbReference>